<keyword evidence="2" id="KW-1185">Reference proteome</keyword>
<gene>
    <name evidence="1" type="ORF">H5P28_14160</name>
</gene>
<sequence length="271" mass="30405">MNFALTTILTSSATAGFVVWLLREWIGTRIKESIKNEYDTKLETHKATLAESYSEHLLKLQSQVDQGISSSELVVNALLTGQKAVMERKLQSIETLWGQILHVKKETGAYLTFIDVLYVTQYQGSLNNPKFRDLFGDINLKSIMKGCIDRNGPLATNRLYSGEHLWALAFAYQAICLRICMLLVECLKDPKSPTWNKDEHLRKILSDVLGASSLSEFDKQETLLVSWIQNSIETKFLETAGEITSGKTLSKDAHAQANEIMKSSMAAIPRS</sequence>
<reference evidence="1 2" key="1">
    <citation type="submission" date="2020-07" db="EMBL/GenBank/DDBJ databases">
        <authorList>
            <person name="Feng X."/>
        </authorList>
    </citation>
    <scope>NUCLEOTIDE SEQUENCE [LARGE SCALE GENOMIC DNA]</scope>
    <source>
        <strain evidence="1 2">JCM31066</strain>
    </source>
</reference>
<dbReference type="Proteomes" id="UP000546464">
    <property type="component" value="Unassembled WGS sequence"/>
</dbReference>
<dbReference type="RefSeq" id="WP_185676358.1">
    <property type="nucleotide sequence ID" value="NZ_JACHVB010000035.1"/>
</dbReference>
<comment type="caution">
    <text evidence="1">The sequence shown here is derived from an EMBL/GenBank/DDBJ whole genome shotgun (WGS) entry which is preliminary data.</text>
</comment>
<dbReference type="EMBL" id="JACHVB010000035">
    <property type="protein sequence ID" value="MBC2595408.1"/>
    <property type="molecule type" value="Genomic_DNA"/>
</dbReference>
<organism evidence="1 2">
    <name type="scientific">Ruficoccus amylovorans</name>
    <dbReference type="NCBI Taxonomy" id="1804625"/>
    <lineage>
        <taxon>Bacteria</taxon>
        <taxon>Pseudomonadati</taxon>
        <taxon>Verrucomicrobiota</taxon>
        <taxon>Opitutia</taxon>
        <taxon>Puniceicoccales</taxon>
        <taxon>Cerasicoccaceae</taxon>
        <taxon>Ruficoccus</taxon>
    </lineage>
</organism>
<accession>A0A842HHD8</accession>
<name>A0A842HHD8_9BACT</name>
<proteinExistence type="predicted"/>
<evidence type="ECO:0000313" key="1">
    <source>
        <dbReference type="EMBL" id="MBC2595408.1"/>
    </source>
</evidence>
<evidence type="ECO:0000313" key="2">
    <source>
        <dbReference type="Proteomes" id="UP000546464"/>
    </source>
</evidence>
<protein>
    <submittedName>
        <fullName evidence="1">Uncharacterized protein</fullName>
    </submittedName>
</protein>
<dbReference type="AlphaFoldDB" id="A0A842HHD8"/>